<dbReference type="InterPro" id="IPR008271">
    <property type="entry name" value="Ser/Thr_kinase_AS"/>
</dbReference>
<keyword evidence="6 9" id="KW-0067">ATP-binding</keyword>
<keyword evidence="2 10" id="KW-0723">Serine/threonine-protein kinase</keyword>
<evidence type="ECO:0000256" key="8">
    <source>
        <dbReference type="ARBA" id="ARBA00048679"/>
    </source>
</evidence>
<dbReference type="PROSITE" id="PS50011">
    <property type="entry name" value="PROTEIN_KINASE_DOM"/>
    <property type="match status" value="1"/>
</dbReference>
<comment type="catalytic activity">
    <reaction evidence="7">
        <text>L-threonyl-[protein] + ATP = O-phospho-L-threonyl-[protein] + ADP + H(+)</text>
        <dbReference type="Rhea" id="RHEA:46608"/>
        <dbReference type="Rhea" id="RHEA-COMP:11060"/>
        <dbReference type="Rhea" id="RHEA-COMP:11605"/>
        <dbReference type="ChEBI" id="CHEBI:15378"/>
        <dbReference type="ChEBI" id="CHEBI:30013"/>
        <dbReference type="ChEBI" id="CHEBI:30616"/>
        <dbReference type="ChEBI" id="CHEBI:61977"/>
        <dbReference type="ChEBI" id="CHEBI:456216"/>
        <dbReference type="EC" id="2.7.11.1"/>
    </reaction>
</comment>
<dbReference type="EC" id="2.7.11.1" evidence="1"/>
<dbReference type="InterPro" id="IPR011009">
    <property type="entry name" value="Kinase-like_dom_sf"/>
</dbReference>
<reference evidence="13" key="1">
    <citation type="submission" date="2021-01" db="EMBL/GenBank/DDBJ databases">
        <authorList>
            <person name="Corre E."/>
            <person name="Pelletier E."/>
            <person name="Niang G."/>
            <person name="Scheremetjew M."/>
            <person name="Finn R."/>
            <person name="Kale V."/>
            <person name="Holt S."/>
            <person name="Cochrane G."/>
            <person name="Meng A."/>
            <person name="Brown T."/>
            <person name="Cohen L."/>
        </authorList>
    </citation>
    <scope>NUCLEOTIDE SEQUENCE</scope>
    <source>
        <strain evidence="13">PLY429</strain>
    </source>
</reference>
<dbReference type="Gene3D" id="1.10.510.10">
    <property type="entry name" value="Transferase(Phosphotransferase) domain 1"/>
    <property type="match status" value="1"/>
</dbReference>
<evidence type="ECO:0000256" key="1">
    <source>
        <dbReference type="ARBA" id="ARBA00012513"/>
    </source>
</evidence>
<dbReference type="GO" id="GO:0005524">
    <property type="term" value="F:ATP binding"/>
    <property type="evidence" value="ECO:0007669"/>
    <property type="project" value="UniProtKB-UniRule"/>
</dbReference>
<dbReference type="InterPro" id="IPR000719">
    <property type="entry name" value="Prot_kinase_dom"/>
</dbReference>
<dbReference type="InterPro" id="IPR017441">
    <property type="entry name" value="Protein_kinase_ATP_BS"/>
</dbReference>
<evidence type="ECO:0000256" key="5">
    <source>
        <dbReference type="ARBA" id="ARBA00022777"/>
    </source>
</evidence>
<evidence type="ECO:0000256" key="4">
    <source>
        <dbReference type="ARBA" id="ARBA00022741"/>
    </source>
</evidence>
<dbReference type="SMART" id="SM00220">
    <property type="entry name" value="S_TKc"/>
    <property type="match status" value="1"/>
</dbReference>
<feature type="domain" description="Protein kinase" evidence="12">
    <location>
        <begin position="16"/>
        <end position="300"/>
    </location>
</feature>
<evidence type="ECO:0000256" key="3">
    <source>
        <dbReference type="ARBA" id="ARBA00022679"/>
    </source>
</evidence>
<dbReference type="GO" id="GO:0007165">
    <property type="term" value="P:signal transduction"/>
    <property type="evidence" value="ECO:0007669"/>
    <property type="project" value="TreeGrafter"/>
</dbReference>
<sequence length="444" mass="49381">MGCCQSNQPPQLEPVFTSVRKLGSGTFADVWLCENKYSGEEVAVKLIRRGFDDFEARHISYEIQLQSLVASPHVVELKQLLLTKQYLGLVLEYIPSGTLDRYCKRHPPDEEVARFLLRQMVTCVSFLHKLQVVHRDLKLQNMLVAKTADGMPRIKLIDFGCAKRWKRRAGKASQFHTAYVGTPAYMSPQLLQASLKGEGNYDGVKVDVWCLGVMLVQLFASNHVPYSTDDYQFDQVMGEHFAVLERLRDMEKGKWKVSSPIIAKAAEGMSPELLDLLDRIFDPMESTRIELAGIESHAWTVAALGERYQSALMSIASESQTYSTAPKIIVDPVKQSTCTPDAGTGRYELVDDIVRMAARGRYVPKGEDGDGRIIVYNIGNLATNLDISVTAPTMTEGVVANEKPAAPTEDNTSNNAELVKTLTKTDPSTHSGNHFDVFQTSKAE</sequence>
<accession>A0A7S1X1N2</accession>
<keyword evidence="5" id="KW-0418">Kinase</keyword>
<evidence type="ECO:0000256" key="9">
    <source>
        <dbReference type="PROSITE-ProRule" id="PRU10141"/>
    </source>
</evidence>
<dbReference type="GO" id="GO:0004674">
    <property type="term" value="F:protein serine/threonine kinase activity"/>
    <property type="evidence" value="ECO:0007669"/>
    <property type="project" value="UniProtKB-KW"/>
</dbReference>
<feature type="region of interest" description="Disordered" evidence="11">
    <location>
        <begin position="424"/>
        <end position="444"/>
    </location>
</feature>
<dbReference type="SUPFAM" id="SSF56112">
    <property type="entry name" value="Protein kinase-like (PK-like)"/>
    <property type="match status" value="1"/>
</dbReference>
<evidence type="ECO:0000313" key="13">
    <source>
        <dbReference type="EMBL" id="CAD9205072.1"/>
    </source>
</evidence>
<proteinExistence type="inferred from homology"/>
<dbReference type="PROSITE" id="PS00107">
    <property type="entry name" value="PROTEIN_KINASE_ATP"/>
    <property type="match status" value="1"/>
</dbReference>
<keyword evidence="3" id="KW-0808">Transferase</keyword>
<protein>
    <recommendedName>
        <fullName evidence="1">non-specific serine/threonine protein kinase</fullName>
        <ecNumber evidence="1">2.7.11.1</ecNumber>
    </recommendedName>
</protein>
<evidence type="ECO:0000259" key="12">
    <source>
        <dbReference type="PROSITE" id="PS50011"/>
    </source>
</evidence>
<evidence type="ECO:0000256" key="2">
    <source>
        <dbReference type="ARBA" id="ARBA00022527"/>
    </source>
</evidence>
<gene>
    <name evidence="13" type="ORF">TCHU04912_LOCUS7307</name>
</gene>
<dbReference type="Pfam" id="PF00069">
    <property type="entry name" value="Pkinase"/>
    <property type="match status" value="1"/>
</dbReference>
<dbReference type="PANTHER" id="PTHR43895">
    <property type="entry name" value="CALCIUM/CALMODULIN-DEPENDENT PROTEIN KINASE KINASE-RELATED"/>
    <property type="match status" value="1"/>
</dbReference>
<comment type="catalytic activity">
    <reaction evidence="8">
        <text>L-seryl-[protein] + ATP = O-phospho-L-seryl-[protein] + ADP + H(+)</text>
        <dbReference type="Rhea" id="RHEA:17989"/>
        <dbReference type="Rhea" id="RHEA-COMP:9863"/>
        <dbReference type="Rhea" id="RHEA-COMP:11604"/>
        <dbReference type="ChEBI" id="CHEBI:15378"/>
        <dbReference type="ChEBI" id="CHEBI:29999"/>
        <dbReference type="ChEBI" id="CHEBI:30616"/>
        <dbReference type="ChEBI" id="CHEBI:83421"/>
        <dbReference type="ChEBI" id="CHEBI:456216"/>
        <dbReference type="EC" id="2.7.11.1"/>
    </reaction>
</comment>
<organism evidence="13">
    <name type="scientific">Tetraselmis chuii</name>
    <dbReference type="NCBI Taxonomy" id="63592"/>
    <lineage>
        <taxon>Eukaryota</taxon>
        <taxon>Viridiplantae</taxon>
        <taxon>Chlorophyta</taxon>
        <taxon>core chlorophytes</taxon>
        <taxon>Chlorodendrophyceae</taxon>
        <taxon>Chlorodendrales</taxon>
        <taxon>Chlorodendraceae</taxon>
        <taxon>Tetraselmis</taxon>
    </lineage>
</organism>
<comment type="similarity">
    <text evidence="10">Belongs to the protein kinase superfamily.</text>
</comment>
<dbReference type="PANTHER" id="PTHR43895:SF32">
    <property type="entry name" value="SERINE_THREONINE-PROTEIN KINASE CHK1"/>
    <property type="match status" value="1"/>
</dbReference>
<dbReference type="PROSITE" id="PS00108">
    <property type="entry name" value="PROTEIN_KINASE_ST"/>
    <property type="match status" value="1"/>
</dbReference>
<evidence type="ECO:0000256" key="6">
    <source>
        <dbReference type="ARBA" id="ARBA00022840"/>
    </source>
</evidence>
<evidence type="ECO:0000256" key="10">
    <source>
        <dbReference type="RuleBase" id="RU000304"/>
    </source>
</evidence>
<dbReference type="AlphaFoldDB" id="A0A7S1X1N2"/>
<feature type="binding site" evidence="9">
    <location>
        <position position="45"/>
    </location>
    <ligand>
        <name>ATP</name>
        <dbReference type="ChEBI" id="CHEBI:30616"/>
    </ligand>
</feature>
<dbReference type="EMBL" id="HBGG01014312">
    <property type="protein sequence ID" value="CAD9205072.1"/>
    <property type="molecule type" value="Transcribed_RNA"/>
</dbReference>
<name>A0A7S1X1N2_9CHLO</name>
<evidence type="ECO:0000256" key="11">
    <source>
        <dbReference type="SAM" id="MobiDB-lite"/>
    </source>
</evidence>
<evidence type="ECO:0000256" key="7">
    <source>
        <dbReference type="ARBA" id="ARBA00047899"/>
    </source>
</evidence>
<keyword evidence="4 9" id="KW-0547">Nucleotide-binding</keyword>